<evidence type="ECO:0000313" key="1">
    <source>
        <dbReference type="EMBL" id="APX90335.1"/>
    </source>
</evidence>
<protein>
    <submittedName>
        <fullName evidence="1">Iron-binding protein</fullName>
    </submittedName>
</protein>
<evidence type="ECO:0000313" key="2">
    <source>
        <dbReference type="Proteomes" id="UP000187266"/>
    </source>
</evidence>
<gene>
    <name evidence="1" type="ORF">BV394_11850</name>
</gene>
<name>A0A1U7DK83_9RHOB</name>
<dbReference type="RefSeq" id="WP_076980353.1">
    <property type="nucleotide sequence ID" value="NZ_CP019124.1"/>
</dbReference>
<dbReference type="SUPFAM" id="SSF53850">
    <property type="entry name" value="Periplasmic binding protein-like II"/>
    <property type="match status" value="1"/>
</dbReference>
<dbReference type="OrthoDB" id="8673316at2"/>
<dbReference type="PANTHER" id="PTHR30006:SF25">
    <property type="entry name" value="PHOSPHOGLYCERATE TRANSPORT REGULATORY PROTEIN PGTC"/>
    <property type="match status" value="1"/>
</dbReference>
<accession>A0A2M9D5B2</accession>
<dbReference type="EMBL" id="CP019124">
    <property type="protein sequence ID" value="APX90335.1"/>
    <property type="molecule type" value="Genomic_DNA"/>
</dbReference>
<proteinExistence type="predicted"/>
<reference evidence="1 2" key="1">
    <citation type="submission" date="2017-01" db="EMBL/GenBank/DDBJ databases">
        <title>Genomic analysis of Xuhuaishuia manganoxidans DY6-4.</title>
        <authorList>
            <person name="Wang X."/>
        </authorList>
    </citation>
    <scope>NUCLEOTIDE SEQUENCE [LARGE SCALE GENOMIC DNA]</scope>
    <source>
        <strain evidence="1 2">DY6-4</strain>
    </source>
</reference>
<dbReference type="Pfam" id="PF13343">
    <property type="entry name" value="SBP_bac_6"/>
    <property type="match status" value="1"/>
</dbReference>
<dbReference type="PANTHER" id="PTHR30006">
    <property type="entry name" value="THIAMINE-BINDING PERIPLASMIC PROTEIN-RELATED"/>
    <property type="match status" value="1"/>
</dbReference>
<keyword evidence="2" id="KW-1185">Reference proteome</keyword>
<organism evidence="1 2">
    <name type="scientific">Brevirhabdus pacifica</name>
    <dbReference type="NCBI Taxonomy" id="1267768"/>
    <lineage>
        <taxon>Bacteria</taxon>
        <taxon>Pseudomonadati</taxon>
        <taxon>Pseudomonadota</taxon>
        <taxon>Alphaproteobacteria</taxon>
        <taxon>Rhodobacterales</taxon>
        <taxon>Paracoccaceae</taxon>
        <taxon>Brevirhabdus</taxon>
    </lineage>
</organism>
<sequence length="349" mass="37872">MRAFVFALMLVLPGLTVLPAASRAQEAVARFGEGDTPLLLRSTTDIAIIRPVIERFAQLRPELGITYEQWGSNALYARSRADCREGGTSADAVFSSAVQQMVALVNAACAHSHQSPATQALPESRRWRDELWGVTTEPAVIVYNRRALAGGAVPRSRFALLDAIRARPERFRGRIATYDIAASGLGYLFAYSDSLEATTFGALMESFARVDAVATCCSAEIIEGVAQGRFVVAYNVLGSYVANAARPEVGVILPEDYTLILSRSYMIPRGARQKAYAAELLDFLLSAEAQALLSEAGLITSTDAAETALAPSVRRFIPLSPALLVALDRNRRAILLKFWAETFREPSVP</sequence>
<dbReference type="Gene3D" id="3.40.190.10">
    <property type="entry name" value="Periplasmic binding protein-like II"/>
    <property type="match status" value="2"/>
</dbReference>
<dbReference type="STRING" id="1267768.BV394_11850"/>
<accession>A0A1U7DK83</accession>
<dbReference type="GO" id="GO:0030288">
    <property type="term" value="C:outer membrane-bounded periplasmic space"/>
    <property type="evidence" value="ECO:0007669"/>
    <property type="project" value="TreeGrafter"/>
</dbReference>
<dbReference type="AlphaFoldDB" id="A0A1U7DK83"/>
<dbReference type="Proteomes" id="UP000187266">
    <property type="component" value="Chromosome"/>
</dbReference>